<comment type="subcellular location">
    <subcellularLocation>
        <location evidence="1">Membrane</location>
    </subcellularLocation>
</comment>
<dbReference type="GO" id="GO:0046872">
    <property type="term" value="F:metal ion binding"/>
    <property type="evidence" value="ECO:0007669"/>
    <property type="project" value="UniProtKB-KW"/>
</dbReference>
<feature type="transmembrane region" description="Helical" evidence="12">
    <location>
        <begin position="390"/>
        <end position="421"/>
    </location>
</feature>
<evidence type="ECO:0000256" key="4">
    <source>
        <dbReference type="ARBA" id="ARBA00022723"/>
    </source>
</evidence>
<keyword evidence="5" id="KW-0809">Transit peptide</keyword>
<dbReference type="InterPro" id="IPR050584">
    <property type="entry name" value="Cholesterol_7-desaturase"/>
</dbReference>
<keyword evidence="7" id="KW-0560">Oxidoreductase</keyword>
<evidence type="ECO:0000256" key="5">
    <source>
        <dbReference type="ARBA" id="ARBA00022946"/>
    </source>
</evidence>
<evidence type="ECO:0000256" key="8">
    <source>
        <dbReference type="ARBA" id="ARBA00023004"/>
    </source>
</evidence>
<gene>
    <name evidence="14" type="ordered locus">SYNW0859</name>
</gene>
<protein>
    <submittedName>
        <fullName evidence="14">Cell death suppressor protein Lls1 homolog</fullName>
    </submittedName>
</protein>
<keyword evidence="3" id="KW-0001">2Fe-2S</keyword>
<dbReference type="PANTHER" id="PTHR21266:SF32">
    <property type="entry name" value="CHOLESTEROL 7-DESATURASE NVD"/>
    <property type="match status" value="1"/>
</dbReference>
<dbReference type="Pfam" id="PF19112">
    <property type="entry name" value="VanA_C"/>
    <property type="match status" value="1"/>
</dbReference>
<dbReference type="InterPro" id="IPR044043">
    <property type="entry name" value="VanA_C_cat"/>
</dbReference>
<dbReference type="STRING" id="84588.SYNW0859"/>
<evidence type="ECO:0000256" key="3">
    <source>
        <dbReference type="ARBA" id="ARBA00022714"/>
    </source>
</evidence>
<evidence type="ECO:0000313" key="15">
    <source>
        <dbReference type="Proteomes" id="UP000001422"/>
    </source>
</evidence>
<dbReference type="PROSITE" id="PS51296">
    <property type="entry name" value="RIESKE"/>
    <property type="match status" value="1"/>
</dbReference>
<dbReference type="InterPro" id="IPR036922">
    <property type="entry name" value="Rieske_2Fe-2S_sf"/>
</dbReference>
<proteinExistence type="predicted"/>
<dbReference type="SUPFAM" id="SSF55961">
    <property type="entry name" value="Bet v1-like"/>
    <property type="match status" value="1"/>
</dbReference>
<keyword evidence="4" id="KW-0479">Metal-binding</keyword>
<dbReference type="PANTHER" id="PTHR21266">
    <property type="entry name" value="IRON-SULFUR DOMAIN CONTAINING PROTEIN"/>
    <property type="match status" value="1"/>
</dbReference>
<dbReference type="Gene3D" id="3.90.380.10">
    <property type="entry name" value="Naphthalene 1,2-dioxygenase Alpha Subunit, Chain A, domain 1"/>
    <property type="match status" value="1"/>
</dbReference>
<feature type="region of interest" description="Disordered" evidence="11">
    <location>
        <begin position="432"/>
        <end position="455"/>
    </location>
</feature>
<name>Q7U7X0_PARMW</name>
<keyword evidence="15" id="KW-1185">Reference proteome</keyword>
<evidence type="ECO:0000256" key="10">
    <source>
        <dbReference type="ARBA" id="ARBA00023136"/>
    </source>
</evidence>
<evidence type="ECO:0000256" key="6">
    <source>
        <dbReference type="ARBA" id="ARBA00022989"/>
    </source>
</evidence>
<evidence type="ECO:0000313" key="14">
    <source>
        <dbReference type="EMBL" id="CAE07374.1"/>
    </source>
</evidence>
<evidence type="ECO:0000256" key="11">
    <source>
        <dbReference type="SAM" id="MobiDB-lite"/>
    </source>
</evidence>
<dbReference type="CDD" id="cd03480">
    <property type="entry name" value="Rieske_RO_Alpha_PaO"/>
    <property type="match status" value="1"/>
</dbReference>
<dbReference type="eggNOG" id="COG4638">
    <property type="taxonomic scope" value="Bacteria"/>
</dbReference>
<keyword evidence="10 12" id="KW-0472">Membrane</keyword>
<dbReference type="Gene3D" id="2.102.10.10">
    <property type="entry name" value="Rieske [2Fe-2S] iron-sulphur domain"/>
    <property type="match status" value="1"/>
</dbReference>
<sequence length="455" mass="51075">MAPLFGRPMHPTWTEQWWPISYLQDLDPQRPNRFTLLERDLVIWWDQSGESWRVFPDVCPHRLVPLSEGRINDAGQLECPYHGWSFDGDGQCRQIPQALENTQPDSRRSRCASLPTASAQGLLFVWMGSPDSADPEQLPLVPALEENPDSWTVQDTFRDLPMDAVTLLENVLDVSHVPFTHHKTVGKRENAAPVEATITAEDASGFKAYWEEGPRRGKLGAQSTTFLAPQLMWHDLTAKGFGRILTVVYAVPIRRGECRLFARFPFQFQSALPRLLIGLRPRWLQHIGNHKVLEDDQVFLHWQERTLEAAGGSAAAERAFFLPTAADVYVAALHRWLNHNGGEPFAGQPLPNRQPTTALMDRYVSHTIHCRSCSTALIWIRRAQPVCWGLLWLGAILIGINGGWGLISIGLIVSAGGALGLRQTKRWERGLLAGDGQAPRNQPKSLRRVPLSDGR</sequence>
<feature type="domain" description="Rieske" evidence="13">
    <location>
        <begin position="18"/>
        <end position="125"/>
    </location>
</feature>
<dbReference type="Pfam" id="PF08417">
    <property type="entry name" value="PaO"/>
    <property type="match status" value="1"/>
</dbReference>
<keyword evidence="2 12" id="KW-0812">Transmembrane</keyword>
<dbReference type="InterPro" id="IPR013626">
    <property type="entry name" value="PaO"/>
</dbReference>
<dbReference type="GO" id="GO:0051537">
    <property type="term" value="F:2 iron, 2 sulfur cluster binding"/>
    <property type="evidence" value="ECO:0007669"/>
    <property type="project" value="UniProtKB-KW"/>
</dbReference>
<dbReference type="Proteomes" id="UP000001422">
    <property type="component" value="Chromosome"/>
</dbReference>
<dbReference type="GO" id="GO:0016020">
    <property type="term" value="C:membrane"/>
    <property type="evidence" value="ECO:0007669"/>
    <property type="project" value="UniProtKB-SubCell"/>
</dbReference>
<evidence type="ECO:0000256" key="2">
    <source>
        <dbReference type="ARBA" id="ARBA00022692"/>
    </source>
</evidence>
<evidence type="ECO:0000256" key="9">
    <source>
        <dbReference type="ARBA" id="ARBA00023014"/>
    </source>
</evidence>
<dbReference type="HOGENOM" id="CLU_003927_1_1_3"/>
<dbReference type="GO" id="GO:0010277">
    <property type="term" value="F:chlorophyllide a oxygenase activity"/>
    <property type="evidence" value="ECO:0007669"/>
    <property type="project" value="InterPro"/>
</dbReference>
<dbReference type="KEGG" id="syw:SYNW0859"/>
<dbReference type="GO" id="GO:0016705">
    <property type="term" value="F:oxidoreductase activity, acting on paired donors, with incorporation or reduction of molecular oxygen"/>
    <property type="evidence" value="ECO:0007669"/>
    <property type="project" value="UniProtKB-ARBA"/>
</dbReference>
<keyword evidence="8" id="KW-0408">Iron</keyword>
<dbReference type="Pfam" id="PF00355">
    <property type="entry name" value="Rieske"/>
    <property type="match status" value="1"/>
</dbReference>
<evidence type="ECO:0000256" key="12">
    <source>
        <dbReference type="SAM" id="Phobius"/>
    </source>
</evidence>
<keyword evidence="9" id="KW-0411">Iron-sulfur</keyword>
<keyword evidence="6 12" id="KW-1133">Transmembrane helix</keyword>
<evidence type="ECO:0000256" key="1">
    <source>
        <dbReference type="ARBA" id="ARBA00004370"/>
    </source>
</evidence>
<accession>Q7U7X0</accession>
<reference evidence="14 15" key="1">
    <citation type="journal article" date="2003" name="Nature">
        <title>The genome of a motile marine Synechococcus.</title>
        <authorList>
            <person name="Palenik B."/>
            <person name="Brahamsha B."/>
            <person name="Larimer F."/>
            <person name="Land M."/>
            <person name="Hauser L."/>
            <person name="Chain P."/>
            <person name="Lamerdin J."/>
            <person name="Regala W."/>
            <person name="Allen E.A."/>
            <person name="McCarren J."/>
            <person name="Paulsen I."/>
            <person name="Dufresne A."/>
            <person name="Partensky F."/>
            <person name="Webb E."/>
            <person name="Waterbury J."/>
        </authorList>
    </citation>
    <scope>NUCLEOTIDE SEQUENCE [LARGE SCALE GENOMIC DNA]</scope>
    <source>
        <strain evidence="14 15">WH8102</strain>
    </source>
</reference>
<dbReference type="EMBL" id="BX569691">
    <property type="protein sequence ID" value="CAE07374.1"/>
    <property type="molecule type" value="Genomic_DNA"/>
</dbReference>
<dbReference type="GO" id="GO:0005737">
    <property type="term" value="C:cytoplasm"/>
    <property type="evidence" value="ECO:0007669"/>
    <property type="project" value="TreeGrafter"/>
</dbReference>
<dbReference type="SUPFAM" id="SSF50022">
    <property type="entry name" value="ISP domain"/>
    <property type="match status" value="1"/>
</dbReference>
<evidence type="ECO:0000259" key="13">
    <source>
        <dbReference type="PROSITE" id="PS51296"/>
    </source>
</evidence>
<evidence type="ECO:0000256" key="7">
    <source>
        <dbReference type="ARBA" id="ARBA00023002"/>
    </source>
</evidence>
<dbReference type="InterPro" id="IPR017941">
    <property type="entry name" value="Rieske_2Fe-2S"/>
</dbReference>
<dbReference type="AlphaFoldDB" id="Q7U7X0"/>
<organism evidence="14 15">
    <name type="scientific">Parasynechococcus marenigrum (strain WH8102)</name>
    <dbReference type="NCBI Taxonomy" id="84588"/>
    <lineage>
        <taxon>Bacteria</taxon>
        <taxon>Bacillati</taxon>
        <taxon>Cyanobacteriota</taxon>
        <taxon>Cyanophyceae</taxon>
        <taxon>Synechococcales</taxon>
        <taxon>Prochlorococcaceae</taxon>
        <taxon>Parasynechococcus</taxon>
        <taxon>Parasynechococcus marenigrum</taxon>
    </lineage>
</organism>